<reference evidence="8 9" key="1">
    <citation type="journal article" date="2023" name="Plants (Basel)">
        <title>Bridging the Gap: Combining Genomics and Transcriptomics Approaches to Understand Stylosanthes scabra, an Orphan Legume from the Brazilian Caatinga.</title>
        <authorList>
            <person name="Ferreira-Neto J.R.C."/>
            <person name="da Silva M.D."/>
            <person name="Binneck E."/>
            <person name="de Melo N.F."/>
            <person name="da Silva R.H."/>
            <person name="de Melo A.L.T.M."/>
            <person name="Pandolfi V."/>
            <person name="Bustamante F.O."/>
            <person name="Brasileiro-Vidal A.C."/>
            <person name="Benko-Iseppon A.M."/>
        </authorList>
    </citation>
    <scope>NUCLEOTIDE SEQUENCE [LARGE SCALE GENOMIC DNA]</scope>
    <source>
        <tissue evidence="8">Leaves</tissue>
    </source>
</reference>
<sequence length="454" mass="50724">MARTNNNYESLEIESINIQEPTTKQQEQEQPQSHIAAANNNNSKTQQLHATTATYKKSITNKRYMPLLVLNYLLLFVGSVSSSMLSKYYFIHKGSSKWVLTWVQCAGFPLLIIPIFLPYYLLNSTSRKPFTDFTTKILTLSIFVGIMLGINNFLISWGVFYLPVSTSSLLLSSQLVFNLILSVIIVKQRINFSNLNTVILISLSSVILALNSSTERPEGVTQKQFFIGFFCIIGAGFLFALYLPIVEKIYRKVYCYEMVMEMQLVMEVAATALATLGMAFDGGFSEMRREGREVFDKGETVYWVTIVATIVTWQFCFMGTAGMVFLTSSLTGGICMTALLSMNVLGGVVFFRDKFGGFKAVATVLCLWGFCSYVYGMYTKMLEAKKAIHHQNKNKKDSEDLELVGIVNNAAIVSNSRLNEVVRTVTIEKNGHGGACNPPKKVDSTFARNAMISL</sequence>
<feature type="transmembrane region" description="Helical" evidence="7">
    <location>
        <begin position="357"/>
        <end position="376"/>
    </location>
</feature>
<organism evidence="8 9">
    <name type="scientific">Stylosanthes scabra</name>
    <dbReference type="NCBI Taxonomy" id="79078"/>
    <lineage>
        <taxon>Eukaryota</taxon>
        <taxon>Viridiplantae</taxon>
        <taxon>Streptophyta</taxon>
        <taxon>Embryophyta</taxon>
        <taxon>Tracheophyta</taxon>
        <taxon>Spermatophyta</taxon>
        <taxon>Magnoliopsida</taxon>
        <taxon>eudicotyledons</taxon>
        <taxon>Gunneridae</taxon>
        <taxon>Pentapetalae</taxon>
        <taxon>rosids</taxon>
        <taxon>fabids</taxon>
        <taxon>Fabales</taxon>
        <taxon>Fabaceae</taxon>
        <taxon>Papilionoideae</taxon>
        <taxon>50 kb inversion clade</taxon>
        <taxon>dalbergioids sensu lato</taxon>
        <taxon>Dalbergieae</taxon>
        <taxon>Pterocarpus clade</taxon>
        <taxon>Stylosanthes</taxon>
    </lineage>
</organism>
<dbReference type="EMBL" id="JASCZI010272197">
    <property type="protein sequence ID" value="MED6220953.1"/>
    <property type="molecule type" value="Genomic_DNA"/>
</dbReference>
<dbReference type="InterPro" id="IPR037185">
    <property type="entry name" value="EmrE-like"/>
</dbReference>
<comment type="caution">
    <text evidence="8">The sequence shown here is derived from an EMBL/GenBank/DDBJ whole genome shotgun (WGS) entry which is preliminary data.</text>
</comment>
<evidence type="ECO:0000256" key="5">
    <source>
        <dbReference type="ARBA" id="ARBA00022989"/>
    </source>
</evidence>
<keyword evidence="9" id="KW-1185">Reference proteome</keyword>
<protein>
    <recommendedName>
        <fullName evidence="7">Probable purine permease</fullName>
    </recommendedName>
</protein>
<keyword evidence="4 7" id="KW-0812">Transmembrane</keyword>
<dbReference type="PANTHER" id="PTHR31376">
    <property type="entry name" value="OS09G0467300 PROTEIN-RELATED"/>
    <property type="match status" value="1"/>
</dbReference>
<evidence type="ECO:0000256" key="6">
    <source>
        <dbReference type="ARBA" id="ARBA00023136"/>
    </source>
</evidence>
<evidence type="ECO:0000313" key="9">
    <source>
        <dbReference type="Proteomes" id="UP001341840"/>
    </source>
</evidence>
<evidence type="ECO:0000256" key="2">
    <source>
        <dbReference type="ARBA" id="ARBA00006213"/>
    </source>
</evidence>
<comment type="subcellular location">
    <subcellularLocation>
        <location evidence="1 7">Membrane</location>
        <topology evidence="1 7">Multi-pass membrane protein</topology>
    </subcellularLocation>
</comment>
<dbReference type="Proteomes" id="UP001341840">
    <property type="component" value="Unassembled WGS sequence"/>
</dbReference>
<feature type="transmembrane region" description="Helical" evidence="7">
    <location>
        <begin position="133"/>
        <end position="154"/>
    </location>
</feature>
<feature type="transmembrane region" description="Helical" evidence="7">
    <location>
        <begin position="300"/>
        <end position="326"/>
    </location>
</feature>
<evidence type="ECO:0000256" key="1">
    <source>
        <dbReference type="ARBA" id="ARBA00004141"/>
    </source>
</evidence>
<evidence type="ECO:0000256" key="7">
    <source>
        <dbReference type="RuleBase" id="RU368015"/>
    </source>
</evidence>
<feature type="transmembrane region" description="Helical" evidence="7">
    <location>
        <begin position="333"/>
        <end position="351"/>
    </location>
</feature>
<keyword evidence="5 7" id="KW-1133">Transmembrane helix</keyword>
<accession>A0ABU6ZG77</accession>
<keyword evidence="6 7" id="KW-0472">Membrane</keyword>
<feature type="transmembrane region" description="Helical" evidence="7">
    <location>
        <begin position="225"/>
        <end position="243"/>
    </location>
</feature>
<proteinExistence type="inferred from homology"/>
<dbReference type="PANTHER" id="PTHR31376:SF63">
    <property type="entry name" value="PURINE PERMEASE-RELATED"/>
    <property type="match status" value="1"/>
</dbReference>
<feature type="transmembrane region" description="Helical" evidence="7">
    <location>
        <begin position="160"/>
        <end position="186"/>
    </location>
</feature>
<evidence type="ECO:0000256" key="3">
    <source>
        <dbReference type="ARBA" id="ARBA00022448"/>
    </source>
</evidence>
<name>A0ABU6ZG77_9FABA</name>
<feature type="transmembrane region" description="Helical" evidence="7">
    <location>
        <begin position="264"/>
        <end position="280"/>
    </location>
</feature>
<keyword evidence="3 7" id="KW-0813">Transport</keyword>
<dbReference type="InterPro" id="IPR030182">
    <property type="entry name" value="PUP_plant"/>
</dbReference>
<feature type="transmembrane region" description="Helical" evidence="7">
    <location>
        <begin position="98"/>
        <end position="121"/>
    </location>
</feature>
<evidence type="ECO:0000256" key="4">
    <source>
        <dbReference type="ARBA" id="ARBA00022692"/>
    </source>
</evidence>
<evidence type="ECO:0000313" key="8">
    <source>
        <dbReference type="EMBL" id="MED6220953.1"/>
    </source>
</evidence>
<dbReference type="SUPFAM" id="SSF103481">
    <property type="entry name" value="Multidrug resistance efflux transporter EmrE"/>
    <property type="match status" value="1"/>
</dbReference>
<feature type="transmembrane region" description="Helical" evidence="7">
    <location>
        <begin position="193"/>
        <end position="213"/>
    </location>
</feature>
<gene>
    <name evidence="8" type="primary">PUP4_3</name>
    <name evidence="8" type="ORF">PIB30_049781</name>
</gene>
<feature type="transmembrane region" description="Helical" evidence="7">
    <location>
        <begin position="64"/>
        <end position="86"/>
    </location>
</feature>
<dbReference type="Pfam" id="PF16913">
    <property type="entry name" value="PUNUT"/>
    <property type="match status" value="1"/>
</dbReference>
<comment type="similarity">
    <text evidence="2 7">Belongs to the purine permeases (TC 2.A.7.14) family.</text>
</comment>